<dbReference type="Proteomes" id="UP000032552">
    <property type="component" value="Unassembled WGS sequence"/>
</dbReference>
<organism evidence="3 4">
    <name type="scientific">Lacticaseibacillus paracasei NRIC 0644</name>
    <dbReference type="NCBI Taxonomy" id="1435038"/>
    <lineage>
        <taxon>Bacteria</taxon>
        <taxon>Bacillati</taxon>
        <taxon>Bacillota</taxon>
        <taxon>Bacilli</taxon>
        <taxon>Lactobacillales</taxon>
        <taxon>Lactobacillaceae</taxon>
        <taxon>Lacticaseibacillus</taxon>
    </lineage>
</organism>
<protein>
    <submittedName>
        <fullName evidence="3">GAF domain protein</fullName>
    </submittedName>
</protein>
<name>A0A0C9QAD2_LACPA</name>
<evidence type="ECO:0000313" key="3">
    <source>
        <dbReference type="EMBL" id="GAN36737.1"/>
    </source>
</evidence>
<feature type="domain" description="GAF" evidence="2">
    <location>
        <begin position="32"/>
        <end position="150"/>
    </location>
</feature>
<dbReference type="FunFam" id="3.30.450.40:FF:000008">
    <property type="entry name" value="GAF domain-containing proteins"/>
    <property type="match status" value="1"/>
</dbReference>
<comment type="caution">
    <text evidence="3">The sequence shown here is derived from an EMBL/GenBank/DDBJ whole genome shotgun (WGS) entry which is preliminary data.</text>
</comment>
<dbReference type="SUPFAM" id="SSF55781">
    <property type="entry name" value="GAF domain-like"/>
    <property type="match status" value="1"/>
</dbReference>
<dbReference type="EMBL" id="BAYM01000087">
    <property type="protein sequence ID" value="GAN36737.1"/>
    <property type="molecule type" value="Genomic_DNA"/>
</dbReference>
<sequence>MTTLDPIIVDQLDGLLTGETNPITVLANASALLNDLMTDLNWAGFYLYNDKTGQLDLGPFQGKVACMHIQPGNGVVGTSYAQNAVLRVPNVHEFAGHIACDSASNAEIVVPITVDNRVVAIMDIDSPTLDRFSENDEAILTKFGETLAAHLDTAALNTVY</sequence>
<reference evidence="4" key="1">
    <citation type="submission" date="2014-05" db="EMBL/GenBank/DDBJ databases">
        <title>Whole genome sequencing of Lactobacillus casei NRIC0644.</title>
        <authorList>
            <person name="Atarashi H."/>
            <person name="Yoshida Y."/>
            <person name="Fujimura S."/>
            <person name="Tanaka N."/>
            <person name="Shiwa Y."/>
            <person name="Yoshikawa H."/>
            <person name="Okada S."/>
            <person name="Nakagawa J."/>
        </authorList>
    </citation>
    <scope>NUCLEOTIDE SEQUENCE [LARGE SCALE GENOMIC DNA]</scope>
    <source>
        <strain evidence="4">NRIC0644</strain>
    </source>
</reference>
<evidence type="ECO:0000313" key="4">
    <source>
        <dbReference type="Proteomes" id="UP000032552"/>
    </source>
</evidence>
<dbReference type="AlphaFoldDB" id="A0A0C9QAD2"/>
<dbReference type="GO" id="GO:0033745">
    <property type="term" value="F:L-methionine-(R)-S-oxide reductase activity"/>
    <property type="evidence" value="ECO:0007669"/>
    <property type="project" value="TreeGrafter"/>
</dbReference>
<comment type="similarity">
    <text evidence="1">Belongs to the free Met sulfoxide reductase family.</text>
</comment>
<evidence type="ECO:0000256" key="1">
    <source>
        <dbReference type="ARBA" id="ARBA00038454"/>
    </source>
</evidence>
<dbReference type="GeneID" id="57089925"/>
<dbReference type="Pfam" id="PF01590">
    <property type="entry name" value="GAF"/>
    <property type="match status" value="1"/>
</dbReference>
<dbReference type="RefSeq" id="WP_003565108.1">
    <property type="nucleotide sequence ID" value="NZ_BAYM01000087.1"/>
</dbReference>
<dbReference type="InterPro" id="IPR003018">
    <property type="entry name" value="GAF"/>
</dbReference>
<dbReference type="InterPro" id="IPR051330">
    <property type="entry name" value="Phosphatase_reg/MetRdx"/>
</dbReference>
<dbReference type="GO" id="GO:0005829">
    <property type="term" value="C:cytosol"/>
    <property type="evidence" value="ECO:0007669"/>
    <property type="project" value="TreeGrafter"/>
</dbReference>
<accession>A0A0C9QAD2</accession>
<proteinExistence type="inferred from homology"/>
<dbReference type="PANTHER" id="PTHR21021:SF15">
    <property type="entry name" value="FREE METHIONINE-R-SULFOXIDE REDUCTASE"/>
    <property type="match status" value="1"/>
</dbReference>
<dbReference type="Gene3D" id="3.30.450.40">
    <property type="match status" value="1"/>
</dbReference>
<dbReference type="InterPro" id="IPR029016">
    <property type="entry name" value="GAF-like_dom_sf"/>
</dbReference>
<evidence type="ECO:0000259" key="2">
    <source>
        <dbReference type="Pfam" id="PF01590"/>
    </source>
</evidence>
<dbReference type="PANTHER" id="PTHR21021">
    <property type="entry name" value="GAF/PUTATIVE CYTOSKELETAL PROTEIN"/>
    <property type="match status" value="1"/>
</dbReference>
<gene>
    <name evidence="3" type="ORF">LC0644_1326</name>
</gene>